<proteinExistence type="predicted"/>
<keyword evidence="1" id="KW-0812">Transmembrane</keyword>
<feature type="transmembrane region" description="Helical" evidence="1">
    <location>
        <begin position="76"/>
        <end position="95"/>
    </location>
</feature>
<dbReference type="HOGENOM" id="CLU_1517143_0_0_9"/>
<accession>A0A0D6DWB5</accession>
<name>A0A0D6DWB5_9LACT</name>
<evidence type="ECO:0000313" key="2">
    <source>
        <dbReference type="EMBL" id="CEN28079.1"/>
    </source>
</evidence>
<dbReference type="EMBL" id="LN774769">
    <property type="protein sequence ID" value="CEN28079.1"/>
    <property type="molecule type" value="Genomic_DNA"/>
</dbReference>
<feature type="transmembrane region" description="Helical" evidence="1">
    <location>
        <begin position="47"/>
        <end position="64"/>
    </location>
</feature>
<evidence type="ECO:0000256" key="1">
    <source>
        <dbReference type="SAM" id="Phobius"/>
    </source>
</evidence>
<dbReference type="Proteomes" id="UP000033166">
    <property type="component" value="Chromosome I"/>
</dbReference>
<dbReference type="RefSeq" id="WP_050702977.1">
    <property type="nucleotide sequence ID" value="NZ_LN774769.1"/>
</dbReference>
<feature type="transmembrane region" description="Helical" evidence="1">
    <location>
        <begin position="12"/>
        <end position="35"/>
    </location>
</feature>
<dbReference type="AlphaFoldDB" id="A0A0D6DWB5"/>
<dbReference type="KEGG" id="lpk:LACPI_0879"/>
<gene>
    <name evidence="2" type="ORF">LACPI_0879</name>
</gene>
<reference evidence="3" key="1">
    <citation type="submission" date="2015-01" db="EMBL/GenBank/DDBJ databases">
        <authorList>
            <person name="Andreevskaya M."/>
        </authorList>
    </citation>
    <scope>NUCLEOTIDE SEQUENCE [LARGE SCALE GENOMIC DNA]</scope>
    <source>
        <strain evidence="3">MKFS47</strain>
    </source>
</reference>
<keyword evidence="1" id="KW-1133">Transmembrane helix</keyword>
<evidence type="ECO:0000313" key="3">
    <source>
        <dbReference type="Proteomes" id="UP000033166"/>
    </source>
</evidence>
<feature type="transmembrane region" description="Helical" evidence="1">
    <location>
        <begin position="101"/>
        <end position="119"/>
    </location>
</feature>
<keyword evidence="1" id="KW-0472">Membrane</keyword>
<organism evidence="2 3">
    <name type="scientific">Pseudolactococcus piscium MKFS47</name>
    <dbReference type="NCBI Taxonomy" id="297352"/>
    <lineage>
        <taxon>Bacteria</taxon>
        <taxon>Bacillati</taxon>
        <taxon>Bacillota</taxon>
        <taxon>Bacilli</taxon>
        <taxon>Lactobacillales</taxon>
        <taxon>Streptococcaceae</taxon>
        <taxon>Pseudolactococcus</taxon>
    </lineage>
</organism>
<protein>
    <submittedName>
        <fullName evidence="2">Putative membrane protein</fullName>
    </submittedName>
</protein>
<sequence length="181" mass="21225">MKRLFLSISSYYLTIVLLLMPIDFTNITPFAFLTIENATLRMVTKAVFLMSLGMVFALVLLKLITRNHSDNIEIRIIKPLESSVIPTYIGLFVIILNDLELNIKTTLILVLLFMLWTLFERNYYFNIFWAMWGYRFYEAEDINGNIITLISKTKDMKNTNKSRKIDNLARVNNFTFIEVTK</sequence>